<sequence>MRTDETRCTATVWLLYDVHIDPVHETSSLVLGENTPTHLAGLYWKPKDALQCLHNAIRVVNAMMAVGIDYNIQPTEITKPHPIGLLLLCLHLFRVLPGYAITDQIELSGRLSLC</sequence>
<protein>
    <recommendedName>
        <fullName evidence="3">Calponin-homology (CH) domain-containing protein</fullName>
    </recommendedName>
</protein>
<proteinExistence type="predicted"/>
<dbReference type="PANTHER" id="PTHR45912:SF3">
    <property type="entry name" value="CILIA- AND FLAGELLA-ASSOCIATED PROTEIN 47"/>
    <property type="match status" value="1"/>
</dbReference>
<evidence type="ECO:0000313" key="1">
    <source>
        <dbReference type="EMBL" id="VEL14930.1"/>
    </source>
</evidence>
<evidence type="ECO:0008006" key="3">
    <source>
        <dbReference type="Google" id="ProtNLM"/>
    </source>
</evidence>
<reference evidence="1" key="1">
    <citation type="submission" date="2018-11" db="EMBL/GenBank/DDBJ databases">
        <authorList>
            <consortium name="Pathogen Informatics"/>
        </authorList>
    </citation>
    <scope>NUCLEOTIDE SEQUENCE</scope>
</reference>
<accession>A0A3S5AF67</accession>
<gene>
    <name evidence="1" type="ORF">PXEA_LOCUS8370</name>
</gene>
<dbReference type="OrthoDB" id="10060824at2759"/>
<name>A0A3S5AF67_9PLAT</name>
<comment type="caution">
    <text evidence="1">The sequence shown here is derived from an EMBL/GenBank/DDBJ whole genome shotgun (WGS) entry which is preliminary data.</text>
</comment>
<keyword evidence="2" id="KW-1185">Reference proteome</keyword>
<organism evidence="1 2">
    <name type="scientific">Protopolystoma xenopodis</name>
    <dbReference type="NCBI Taxonomy" id="117903"/>
    <lineage>
        <taxon>Eukaryota</taxon>
        <taxon>Metazoa</taxon>
        <taxon>Spiralia</taxon>
        <taxon>Lophotrochozoa</taxon>
        <taxon>Platyhelminthes</taxon>
        <taxon>Monogenea</taxon>
        <taxon>Polyopisthocotylea</taxon>
        <taxon>Polystomatidea</taxon>
        <taxon>Polystomatidae</taxon>
        <taxon>Protopolystoma</taxon>
    </lineage>
</organism>
<dbReference type="PANTHER" id="PTHR45912">
    <property type="entry name" value="CILIA- AND FLAGELLA-ASSOCIATED PROTEIN 47"/>
    <property type="match status" value="1"/>
</dbReference>
<evidence type="ECO:0000313" key="2">
    <source>
        <dbReference type="Proteomes" id="UP000784294"/>
    </source>
</evidence>
<dbReference type="AlphaFoldDB" id="A0A3S5AF67"/>
<dbReference type="Proteomes" id="UP000784294">
    <property type="component" value="Unassembled WGS sequence"/>
</dbReference>
<dbReference type="GO" id="GO:0005929">
    <property type="term" value="C:cilium"/>
    <property type="evidence" value="ECO:0007669"/>
    <property type="project" value="TreeGrafter"/>
</dbReference>
<dbReference type="GO" id="GO:0060271">
    <property type="term" value="P:cilium assembly"/>
    <property type="evidence" value="ECO:0007669"/>
    <property type="project" value="TreeGrafter"/>
</dbReference>
<dbReference type="EMBL" id="CAAALY010022813">
    <property type="protein sequence ID" value="VEL14930.1"/>
    <property type="molecule type" value="Genomic_DNA"/>
</dbReference>